<name>A0AAV3RM14_LITER</name>
<reference evidence="2 3" key="1">
    <citation type="submission" date="2024-01" db="EMBL/GenBank/DDBJ databases">
        <title>The complete chloroplast genome sequence of Lithospermum erythrorhizon: insights into the phylogenetic relationship among Boraginaceae species and the maternal lineages of purple gromwells.</title>
        <authorList>
            <person name="Okada T."/>
            <person name="Watanabe K."/>
        </authorList>
    </citation>
    <scope>NUCLEOTIDE SEQUENCE [LARGE SCALE GENOMIC DNA]</scope>
</reference>
<dbReference type="AlphaFoldDB" id="A0AAV3RM14"/>
<accession>A0AAV3RM14</accession>
<sequence>MMRYHGKGREKVYVLSEARTVLRSCPVTWKATRLDRDQPFFNDDHAKQSPLDLVLFVSLRTGRVCHRHGKAKSFPASVHPSTLVFHSFRSSKRMRSSSSTVEDRDLKHARGTRKATSSSRGSRVVSPVCRSHVGIIPSVVLDDVIKDQIAEVSSSVNGQEHTEFVDTGESSEGLAIEVAESCPPSLSKLCTRCRGHSSYSLKCFISI</sequence>
<evidence type="ECO:0000313" key="2">
    <source>
        <dbReference type="EMBL" id="GAA0175968.1"/>
    </source>
</evidence>
<feature type="region of interest" description="Disordered" evidence="1">
    <location>
        <begin position="95"/>
        <end position="122"/>
    </location>
</feature>
<evidence type="ECO:0000313" key="3">
    <source>
        <dbReference type="Proteomes" id="UP001454036"/>
    </source>
</evidence>
<evidence type="ECO:0000256" key="1">
    <source>
        <dbReference type="SAM" id="MobiDB-lite"/>
    </source>
</evidence>
<protein>
    <submittedName>
        <fullName evidence="2">Uncharacterized protein</fullName>
    </submittedName>
</protein>
<comment type="caution">
    <text evidence="2">The sequence shown here is derived from an EMBL/GenBank/DDBJ whole genome shotgun (WGS) entry which is preliminary data.</text>
</comment>
<dbReference type="EMBL" id="BAABME010009870">
    <property type="protein sequence ID" value="GAA0175968.1"/>
    <property type="molecule type" value="Genomic_DNA"/>
</dbReference>
<dbReference type="Proteomes" id="UP001454036">
    <property type="component" value="Unassembled WGS sequence"/>
</dbReference>
<proteinExistence type="predicted"/>
<organism evidence="2 3">
    <name type="scientific">Lithospermum erythrorhizon</name>
    <name type="common">Purple gromwell</name>
    <name type="synonym">Lithospermum officinale var. erythrorhizon</name>
    <dbReference type="NCBI Taxonomy" id="34254"/>
    <lineage>
        <taxon>Eukaryota</taxon>
        <taxon>Viridiplantae</taxon>
        <taxon>Streptophyta</taxon>
        <taxon>Embryophyta</taxon>
        <taxon>Tracheophyta</taxon>
        <taxon>Spermatophyta</taxon>
        <taxon>Magnoliopsida</taxon>
        <taxon>eudicotyledons</taxon>
        <taxon>Gunneridae</taxon>
        <taxon>Pentapetalae</taxon>
        <taxon>asterids</taxon>
        <taxon>lamiids</taxon>
        <taxon>Boraginales</taxon>
        <taxon>Boraginaceae</taxon>
        <taxon>Boraginoideae</taxon>
        <taxon>Lithospermeae</taxon>
        <taxon>Lithospermum</taxon>
    </lineage>
</organism>
<gene>
    <name evidence="2" type="ORF">LIER_29046</name>
</gene>
<keyword evidence="3" id="KW-1185">Reference proteome</keyword>